<comment type="caution">
    <text evidence="2">The sequence shown here is derived from an EMBL/GenBank/DDBJ whole genome shotgun (WGS) entry which is preliminary data.</text>
</comment>
<dbReference type="RefSeq" id="WP_109053967.1">
    <property type="nucleotide sequence ID" value="NZ_QDKJ01000005.1"/>
</dbReference>
<dbReference type="Proteomes" id="UP000245138">
    <property type="component" value="Unassembled WGS sequence"/>
</dbReference>
<dbReference type="AlphaFoldDB" id="A0A2U1TV87"/>
<reference evidence="2 3" key="1">
    <citation type="submission" date="2018-04" db="EMBL/GenBank/DDBJ databases">
        <title>Brenneria corticis sp.nov.</title>
        <authorList>
            <person name="Li Y."/>
        </authorList>
    </citation>
    <scope>NUCLEOTIDE SEQUENCE [LARGE SCALE GENOMIC DNA]</scope>
    <source>
        <strain evidence="2 3">LMG 27715</strain>
    </source>
</reference>
<name>A0A2U1TV87_9GAMM</name>
<organism evidence="2 3">
    <name type="scientific">Brenneria roseae subsp. americana</name>
    <dbReference type="NCBI Taxonomy" id="1508507"/>
    <lineage>
        <taxon>Bacteria</taxon>
        <taxon>Pseudomonadati</taxon>
        <taxon>Pseudomonadota</taxon>
        <taxon>Gammaproteobacteria</taxon>
        <taxon>Enterobacterales</taxon>
        <taxon>Pectobacteriaceae</taxon>
        <taxon>Brenneria</taxon>
    </lineage>
</organism>
<accession>A0A2U1TV87</accession>
<sequence>MWLEELETQLEEALQALERSVQQQQYQWQRDCQQLQQQLLLAKQREAQLSSQIEQLLTRLNTMDSSPERNPLLQKVKIISAHLDALARDASEFSRSLP</sequence>
<proteinExistence type="predicted"/>
<gene>
    <name evidence="2" type="ORF">B4923_08815</name>
</gene>
<evidence type="ECO:0000313" key="2">
    <source>
        <dbReference type="EMBL" id="PWC13304.1"/>
    </source>
</evidence>
<keyword evidence="1" id="KW-0175">Coiled coil</keyword>
<dbReference type="EMBL" id="QDKJ01000005">
    <property type="protein sequence ID" value="PWC13304.1"/>
    <property type="molecule type" value="Genomic_DNA"/>
</dbReference>
<evidence type="ECO:0008006" key="4">
    <source>
        <dbReference type="Google" id="ProtNLM"/>
    </source>
</evidence>
<protein>
    <recommendedName>
        <fullName evidence="4">Mobilization protein</fullName>
    </recommendedName>
</protein>
<dbReference type="OrthoDB" id="6415292at2"/>
<feature type="coiled-coil region" evidence="1">
    <location>
        <begin position="3"/>
        <end position="52"/>
    </location>
</feature>
<evidence type="ECO:0000313" key="3">
    <source>
        <dbReference type="Proteomes" id="UP000245138"/>
    </source>
</evidence>
<evidence type="ECO:0000256" key="1">
    <source>
        <dbReference type="SAM" id="Coils"/>
    </source>
</evidence>
<keyword evidence="3" id="KW-1185">Reference proteome</keyword>